<keyword evidence="15" id="KW-1185">Reference proteome</keyword>
<dbReference type="NCBIfam" id="TIGR00888">
    <property type="entry name" value="guaA_Nterm"/>
    <property type="match status" value="1"/>
</dbReference>
<dbReference type="InterPro" id="IPR014729">
    <property type="entry name" value="Rossmann-like_a/b/a_fold"/>
</dbReference>
<dbReference type="InterPro" id="IPR025777">
    <property type="entry name" value="GMPS_ATP_PPase_dom"/>
</dbReference>
<dbReference type="EC" id="6.3.5.2" evidence="3 11"/>
<dbReference type="PRINTS" id="PR00099">
    <property type="entry name" value="CPSGATASE"/>
</dbReference>
<feature type="domain" description="GMPS ATP-PPase" evidence="13">
    <location>
        <begin position="207"/>
        <end position="400"/>
    </location>
</feature>
<sequence length="525" mass="58645">MRAIAQKPIVILDFGSQYSQLIARRVREMGVYCEIHPYDIDSNSLKSLSPCGVILSGGPSTVTEHSNPRAPEWLFESGLPLLGICYGMQTMAVQLGGEVQASPLREYGYAELKLHGHSQLLDNIEDRTTQDGRALLDVWMSHGDKVTLLPPGFKVICETRNAPIAGMANEERHWYGLQFHPEVTHTLQGLRILERFVVDICKAETTWTPDNIIEQTIKNIREQVGDDQVLLGLSGGVDSSVVAALLHRAIGDQLICVFVDTGLLRLNEAEQVMSMFGQHMGIRIIAVDAEEKFFKALEGVDCPETKRKIIGRTFVEVFDEEAHRIPNVKWLAQGTIYPDVIESAATKTKGASAVIKSHHNVGGLPEELNLKLLEPIRELFKDEVRKIGLELGLPYTMVYRHPFPGPGLGVRILGQVRKEYADILRQADAIFIDELHKADLYQKVSQAFAVFLPVKSVGVMGDGRRYDYVICLRAVETIDFMTAHWAQLPWDFLAQVSNRIINEVPGVSRVTYDISGKPPATIEWE</sequence>
<feature type="active site" evidence="11">
    <location>
        <position position="182"/>
    </location>
</feature>
<comment type="subunit">
    <text evidence="11">Homodimer.</text>
</comment>
<dbReference type="CDD" id="cd01997">
    <property type="entry name" value="GMP_synthase_C"/>
    <property type="match status" value="1"/>
</dbReference>
<dbReference type="NCBIfam" id="TIGR00884">
    <property type="entry name" value="guaA_Cterm"/>
    <property type="match status" value="1"/>
</dbReference>
<name>A0A0W0WDW7_9GAMM</name>
<dbReference type="AlphaFoldDB" id="A0A0W0WDW7"/>
<evidence type="ECO:0000256" key="10">
    <source>
        <dbReference type="ARBA" id="ARBA00022962"/>
    </source>
</evidence>
<dbReference type="SUPFAM" id="SSF54810">
    <property type="entry name" value="GMP synthetase C-terminal dimerisation domain"/>
    <property type="match status" value="1"/>
</dbReference>
<keyword evidence="9 11" id="KW-0067">ATP-binding</keyword>
<dbReference type="Proteomes" id="UP000054908">
    <property type="component" value="Unassembled WGS sequence"/>
</dbReference>
<comment type="catalytic activity">
    <reaction evidence="11">
        <text>XMP + L-glutamine + ATP + H2O = GMP + L-glutamate + AMP + diphosphate + 2 H(+)</text>
        <dbReference type="Rhea" id="RHEA:11680"/>
        <dbReference type="ChEBI" id="CHEBI:15377"/>
        <dbReference type="ChEBI" id="CHEBI:15378"/>
        <dbReference type="ChEBI" id="CHEBI:29985"/>
        <dbReference type="ChEBI" id="CHEBI:30616"/>
        <dbReference type="ChEBI" id="CHEBI:33019"/>
        <dbReference type="ChEBI" id="CHEBI:57464"/>
        <dbReference type="ChEBI" id="CHEBI:58115"/>
        <dbReference type="ChEBI" id="CHEBI:58359"/>
        <dbReference type="ChEBI" id="CHEBI:456215"/>
        <dbReference type="EC" id="6.3.5.2"/>
    </reaction>
</comment>
<keyword evidence="7 11" id="KW-0332">GMP biosynthesis</keyword>
<evidence type="ECO:0000256" key="5">
    <source>
        <dbReference type="ARBA" id="ARBA00022598"/>
    </source>
</evidence>
<evidence type="ECO:0000256" key="4">
    <source>
        <dbReference type="ARBA" id="ARBA00021562"/>
    </source>
</evidence>
<dbReference type="HAMAP" id="MF_00344">
    <property type="entry name" value="GMP_synthase"/>
    <property type="match status" value="1"/>
</dbReference>
<evidence type="ECO:0000256" key="2">
    <source>
        <dbReference type="ARBA" id="ARBA00005153"/>
    </source>
</evidence>
<dbReference type="GO" id="GO:0003921">
    <property type="term" value="F:GMP synthase activity"/>
    <property type="evidence" value="ECO:0007669"/>
    <property type="project" value="InterPro"/>
</dbReference>
<dbReference type="Pfam" id="PF00117">
    <property type="entry name" value="GATase"/>
    <property type="match status" value="1"/>
</dbReference>
<evidence type="ECO:0000256" key="6">
    <source>
        <dbReference type="ARBA" id="ARBA00022741"/>
    </source>
</evidence>
<dbReference type="InterPro" id="IPR022955">
    <property type="entry name" value="GMP_synthase"/>
</dbReference>
<dbReference type="FunFam" id="3.40.50.880:FF:000001">
    <property type="entry name" value="GMP synthase [glutamine-hydrolyzing]"/>
    <property type="match status" value="1"/>
</dbReference>
<accession>A0A0W0WDW7</accession>
<evidence type="ECO:0000259" key="13">
    <source>
        <dbReference type="PROSITE" id="PS51553"/>
    </source>
</evidence>
<dbReference type="CDD" id="cd01742">
    <property type="entry name" value="GATase1_GMP_Synthase"/>
    <property type="match status" value="1"/>
</dbReference>
<comment type="function">
    <text evidence="1 11">Catalyzes the synthesis of GMP from XMP.</text>
</comment>
<keyword evidence="5 11" id="KW-0436">Ligase</keyword>
<evidence type="ECO:0000313" key="14">
    <source>
        <dbReference type="EMBL" id="KTD30561.1"/>
    </source>
</evidence>
<dbReference type="PROSITE" id="PS51273">
    <property type="entry name" value="GATASE_TYPE_1"/>
    <property type="match status" value="1"/>
</dbReference>
<dbReference type="PRINTS" id="PR00097">
    <property type="entry name" value="ANTSNTHASEII"/>
</dbReference>
<dbReference type="GO" id="GO:0005829">
    <property type="term" value="C:cytosol"/>
    <property type="evidence" value="ECO:0007669"/>
    <property type="project" value="TreeGrafter"/>
</dbReference>
<evidence type="ECO:0000256" key="12">
    <source>
        <dbReference type="PROSITE-ProRule" id="PRU00886"/>
    </source>
</evidence>
<dbReference type="PANTHER" id="PTHR11922">
    <property type="entry name" value="GMP SYNTHASE-RELATED"/>
    <property type="match status" value="1"/>
</dbReference>
<dbReference type="InterPro" id="IPR017926">
    <property type="entry name" value="GATASE"/>
</dbReference>
<dbReference type="InterPro" id="IPR001674">
    <property type="entry name" value="GMP_synth_C"/>
</dbReference>
<dbReference type="FunFam" id="3.30.300.10:FF:000002">
    <property type="entry name" value="GMP synthase [glutamine-hydrolyzing]"/>
    <property type="match status" value="1"/>
</dbReference>
<organism evidence="14 15">
    <name type="scientific">Legionella maceachernii</name>
    <dbReference type="NCBI Taxonomy" id="466"/>
    <lineage>
        <taxon>Bacteria</taxon>
        <taxon>Pseudomonadati</taxon>
        <taxon>Pseudomonadota</taxon>
        <taxon>Gammaproteobacteria</taxon>
        <taxon>Legionellales</taxon>
        <taxon>Legionellaceae</taxon>
        <taxon>Legionella</taxon>
    </lineage>
</organism>
<gene>
    <name evidence="11 14" type="primary">guaA</name>
    <name evidence="14" type="ORF">Lmac_0556</name>
</gene>
<dbReference type="PATRIC" id="fig|466.6.peg.595"/>
<feature type="binding site" evidence="12">
    <location>
        <begin position="234"/>
        <end position="240"/>
    </location>
    <ligand>
        <name>ATP</name>
        <dbReference type="ChEBI" id="CHEBI:30616"/>
    </ligand>
</feature>
<dbReference type="FunFam" id="3.40.50.620:FF:000001">
    <property type="entry name" value="GMP synthase [glutamine-hydrolyzing]"/>
    <property type="match status" value="1"/>
</dbReference>
<dbReference type="UniPathway" id="UPA00189">
    <property type="reaction ID" value="UER00296"/>
</dbReference>
<evidence type="ECO:0000256" key="7">
    <source>
        <dbReference type="ARBA" id="ARBA00022749"/>
    </source>
</evidence>
<comment type="caution">
    <text evidence="14">The sequence shown here is derived from an EMBL/GenBank/DDBJ whole genome shotgun (WGS) entry which is preliminary data.</text>
</comment>
<evidence type="ECO:0000256" key="9">
    <source>
        <dbReference type="ARBA" id="ARBA00022840"/>
    </source>
</evidence>
<keyword evidence="10 11" id="KW-0315">Glutamine amidotransferase</keyword>
<evidence type="ECO:0000256" key="1">
    <source>
        <dbReference type="ARBA" id="ARBA00002332"/>
    </source>
</evidence>
<keyword evidence="8 11" id="KW-0658">Purine biosynthesis</keyword>
<evidence type="ECO:0000313" key="15">
    <source>
        <dbReference type="Proteomes" id="UP000054908"/>
    </source>
</evidence>
<evidence type="ECO:0000256" key="8">
    <source>
        <dbReference type="ARBA" id="ARBA00022755"/>
    </source>
</evidence>
<dbReference type="Pfam" id="PF02540">
    <property type="entry name" value="NAD_synthase"/>
    <property type="match status" value="1"/>
</dbReference>
<feature type="active site" description="Nucleophile" evidence="11">
    <location>
        <position position="85"/>
    </location>
</feature>
<dbReference type="Gene3D" id="3.30.300.10">
    <property type="match status" value="1"/>
</dbReference>
<reference evidence="14 15" key="1">
    <citation type="submission" date="2015-11" db="EMBL/GenBank/DDBJ databases">
        <title>Genomic analysis of 38 Legionella species identifies large and diverse effector repertoires.</title>
        <authorList>
            <person name="Burstein D."/>
            <person name="Amaro F."/>
            <person name="Zusman T."/>
            <person name="Lifshitz Z."/>
            <person name="Cohen O."/>
            <person name="Gilbert J.A."/>
            <person name="Pupko T."/>
            <person name="Shuman H.A."/>
            <person name="Segal G."/>
        </authorList>
    </citation>
    <scope>NUCLEOTIDE SEQUENCE [LARGE SCALE GENOMIC DNA]</scope>
    <source>
        <strain evidence="14 15">PX-1-G2-E2</strain>
    </source>
</reference>
<dbReference type="OrthoDB" id="9802219at2"/>
<evidence type="ECO:0000256" key="11">
    <source>
        <dbReference type="HAMAP-Rule" id="MF_00344"/>
    </source>
</evidence>
<dbReference type="STRING" id="466.Lmac_0556"/>
<dbReference type="PROSITE" id="PS51553">
    <property type="entry name" value="GMPS_ATP_PPASE"/>
    <property type="match status" value="1"/>
</dbReference>
<feature type="active site" evidence="11">
    <location>
        <position position="180"/>
    </location>
</feature>
<dbReference type="Pfam" id="PF00958">
    <property type="entry name" value="GMP_synt_C"/>
    <property type="match status" value="1"/>
</dbReference>
<dbReference type="EMBL" id="LNYL01000013">
    <property type="protein sequence ID" value="KTD30561.1"/>
    <property type="molecule type" value="Genomic_DNA"/>
</dbReference>
<dbReference type="SUPFAM" id="SSF52402">
    <property type="entry name" value="Adenine nucleotide alpha hydrolases-like"/>
    <property type="match status" value="1"/>
</dbReference>
<dbReference type="Gene3D" id="3.40.50.620">
    <property type="entry name" value="HUPs"/>
    <property type="match status" value="1"/>
</dbReference>
<dbReference type="InterPro" id="IPR029062">
    <property type="entry name" value="Class_I_gatase-like"/>
</dbReference>
<keyword evidence="6 11" id="KW-0547">Nucleotide-binding</keyword>
<dbReference type="PANTHER" id="PTHR11922:SF2">
    <property type="entry name" value="GMP SYNTHASE [GLUTAMINE-HYDROLYZING]"/>
    <property type="match status" value="1"/>
</dbReference>
<protein>
    <recommendedName>
        <fullName evidence="4 11">GMP synthase [glutamine-hydrolyzing]</fullName>
        <ecNumber evidence="3 11">6.3.5.2</ecNumber>
    </recommendedName>
    <alternativeName>
        <fullName evidence="11">GMP synthetase</fullName>
    </alternativeName>
    <alternativeName>
        <fullName evidence="11">Glutamine amidotransferase</fullName>
    </alternativeName>
</protein>
<dbReference type="InterPro" id="IPR022310">
    <property type="entry name" value="NAD/GMP_synthase"/>
</dbReference>
<dbReference type="InterPro" id="IPR004739">
    <property type="entry name" value="GMP_synth_GATase"/>
</dbReference>
<dbReference type="PRINTS" id="PR00096">
    <property type="entry name" value="GATASE"/>
</dbReference>
<proteinExistence type="inferred from homology"/>
<dbReference type="RefSeq" id="WP_058451384.1">
    <property type="nucleotide sequence ID" value="NZ_CAAAIB010000005.1"/>
</dbReference>
<dbReference type="Gene3D" id="3.40.50.880">
    <property type="match status" value="1"/>
</dbReference>
<evidence type="ECO:0000256" key="3">
    <source>
        <dbReference type="ARBA" id="ARBA00012746"/>
    </source>
</evidence>
<comment type="pathway">
    <text evidence="2 11">Purine metabolism; GMP biosynthesis; GMP from XMP (L-Gln route): step 1/1.</text>
</comment>
<dbReference type="NCBIfam" id="NF000848">
    <property type="entry name" value="PRK00074.1"/>
    <property type="match status" value="1"/>
</dbReference>
<dbReference type="SUPFAM" id="SSF52317">
    <property type="entry name" value="Class I glutamine amidotransferase-like"/>
    <property type="match status" value="1"/>
</dbReference>
<dbReference type="GO" id="GO:0005524">
    <property type="term" value="F:ATP binding"/>
    <property type="evidence" value="ECO:0007669"/>
    <property type="project" value="UniProtKB-UniRule"/>
</dbReference>